<feature type="region of interest" description="Disordered" evidence="1">
    <location>
        <begin position="511"/>
        <end position="569"/>
    </location>
</feature>
<feature type="compositionally biased region" description="Basic and acidic residues" evidence="1">
    <location>
        <begin position="513"/>
        <end position="536"/>
    </location>
</feature>
<feature type="region of interest" description="Disordered" evidence="1">
    <location>
        <begin position="1"/>
        <end position="101"/>
    </location>
</feature>
<dbReference type="OrthoDB" id="7445408at2759"/>
<sequence>MPEISNTYNAPNGGYNSHRHEPSHVSSEEKRPEDHNDSHREKPEEKPEEKPKDLPHVDKPEDKEKEKKIKEEIKNNPEVLPPKTNEIKKKDENKDKKDKPVDLDKKKDYLLVGQAGSNVIYVPLNPGQTNNPVYQLVSGQTAPAGSTNVPITQDKLGVNGFNNGIQNPAQSTGDYAASVYQNPSPSYVTIYSNGQLIQIPGVVVNQQANNVPVQNGNTQGTSYVVANTVPNNMQNVQNPNVIYAAIPNQGSNGPIYVQMPNCMSGCSETAQNPVQGVSNGATFVPNNVVYQLNPNSQVGVSNNYAQQMVAPPPQGTIAVTIPNQGVALSNQNVPSPTYQTVTLPANSGSNGYNQPIVLNQVQVPNQGVVSNIQPAQNGVQMPVPDGSSSYNQPAVLNQRQETNAPNQGVLSNQNNPLQAVEGPNSNAYNQPMETNANPVMNVESRDEVPNGQNGQAQPQVPNQVDQGTNGVSNLGEVVQPENAQPMIPPTSIILDSNNLSALGAQPAIMISGFKDKGKKESKKDKNDSAEKKDKKDKSKKKDKKPKDGEKVKDGDKPKDAKPFTNKKKR</sequence>
<protein>
    <submittedName>
        <fullName evidence="2">Uncharacterized protein</fullName>
    </submittedName>
</protein>
<reference evidence="2 3" key="1">
    <citation type="journal article" date="2017" name="BMC Biol.">
        <title>Genomic innovations, transcriptional plasticity and gene loss underlying the evolution and divergence of two highly polyphagous and invasive Helicoverpa pest species.</title>
        <authorList>
            <person name="Pearce S.L."/>
            <person name="Clarke D.F."/>
            <person name="East P.D."/>
            <person name="Elfekih S."/>
            <person name="Gordon K.H."/>
            <person name="Jermiin L.S."/>
            <person name="McGaughran A."/>
            <person name="Oakeshott J.G."/>
            <person name="Papanikolaou A."/>
            <person name="Perera O.P."/>
            <person name="Rane R.V."/>
            <person name="Richards S."/>
            <person name="Tay W.T."/>
            <person name="Walsh T.K."/>
            <person name="Anderson A."/>
            <person name="Anderson C.J."/>
            <person name="Asgari S."/>
            <person name="Board P.G."/>
            <person name="Bretschneider A."/>
            <person name="Campbell P.M."/>
            <person name="Chertemps T."/>
            <person name="Christeller J.T."/>
            <person name="Coppin C.W."/>
            <person name="Downes S.J."/>
            <person name="Duan G."/>
            <person name="Farnsworth C.A."/>
            <person name="Good R.T."/>
            <person name="Han L.B."/>
            <person name="Han Y.C."/>
            <person name="Hatje K."/>
            <person name="Horne I."/>
            <person name="Huang Y.P."/>
            <person name="Hughes D.S."/>
            <person name="Jacquin-Joly E."/>
            <person name="James W."/>
            <person name="Jhangiani S."/>
            <person name="Kollmar M."/>
            <person name="Kuwar S.S."/>
            <person name="Li S."/>
            <person name="Liu N.Y."/>
            <person name="Maibeche M.T."/>
            <person name="Miller J.R."/>
            <person name="Montagne N."/>
            <person name="Perry T."/>
            <person name="Qu J."/>
            <person name="Song S.V."/>
            <person name="Sutton G.G."/>
            <person name="Vogel H."/>
            <person name="Walenz B.P."/>
            <person name="Xu W."/>
            <person name="Zhang H.J."/>
            <person name="Zou Z."/>
            <person name="Batterham P."/>
            <person name="Edwards O.R."/>
            <person name="Feyereisen R."/>
            <person name="Gibbs R.A."/>
            <person name="Heckel D.G."/>
            <person name="McGrath A."/>
            <person name="Robin C."/>
            <person name="Scherer S.E."/>
            <person name="Worley K.C."/>
            <person name="Wu Y.D."/>
        </authorList>
    </citation>
    <scope>NUCLEOTIDE SEQUENCE [LARGE SCALE GENOMIC DNA]</scope>
    <source>
        <strain evidence="2">Harm_GR_Male_#8</strain>
        <tissue evidence="2">Whole organism</tissue>
    </source>
</reference>
<feature type="region of interest" description="Disordered" evidence="1">
    <location>
        <begin position="443"/>
        <end position="474"/>
    </location>
</feature>
<feature type="compositionally biased region" description="Polar residues" evidence="1">
    <location>
        <begin position="450"/>
        <end position="472"/>
    </location>
</feature>
<dbReference type="AlphaFoldDB" id="A0A2W1BRU1"/>
<gene>
    <name evidence="2" type="primary">HaOG206116</name>
    <name evidence="2" type="ORF">B5X24_HaOG206116</name>
</gene>
<name>A0A2W1BRU1_HELAM</name>
<feature type="compositionally biased region" description="Polar residues" evidence="1">
    <location>
        <begin position="1"/>
        <end position="10"/>
    </location>
</feature>
<feature type="compositionally biased region" description="Basic and acidic residues" evidence="1">
    <location>
        <begin position="544"/>
        <end position="561"/>
    </location>
</feature>
<evidence type="ECO:0000313" key="2">
    <source>
        <dbReference type="EMBL" id="PZC75386.1"/>
    </source>
</evidence>
<evidence type="ECO:0000313" key="3">
    <source>
        <dbReference type="Proteomes" id="UP000249218"/>
    </source>
</evidence>
<feature type="compositionally biased region" description="Basic and acidic residues" evidence="1">
    <location>
        <begin position="18"/>
        <end position="75"/>
    </location>
</feature>
<organism evidence="2 3">
    <name type="scientific">Helicoverpa armigera</name>
    <name type="common">Cotton bollworm</name>
    <name type="synonym">Heliothis armigera</name>
    <dbReference type="NCBI Taxonomy" id="29058"/>
    <lineage>
        <taxon>Eukaryota</taxon>
        <taxon>Metazoa</taxon>
        <taxon>Ecdysozoa</taxon>
        <taxon>Arthropoda</taxon>
        <taxon>Hexapoda</taxon>
        <taxon>Insecta</taxon>
        <taxon>Pterygota</taxon>
        <taxon>Neoptera</taxon>
        <taxon>Endopterygota</taxon>
        <taxon>Lepidoptera</taxon>
        <taxon>Glossata</taxon>
        <taxon>Ditrysia</taxon>
        <taxon>Noctuoidea</taxon>
        <taxon>Noctuidae</taxon>
        <taxon>Heliothinae</taxon>
        <taxon>Helicoverpa</taxon>
    </lineage>
</organism>
<dbReference type="Proteomes" id="UP000249218">
    <property type="component" value="Unassembled WGS sequence"/>
</dbReference>
<keyword evidence="3" id="KW-1185">Reference proteome</keyword>
<accession>A0A2W1BRU1</accession>
<dbReference type="EMBL" id="KZ149997">
    <property type="protein sequence ID" value="PZC75386.1"/>
    <property type="molecule type" value="Genomic_DNA"/>
</dbReference>
<evidence type="ECO:0000256" key="1">
    <source>
        <dbReference type="SAM" id="MobiDB-lite"/>
    </source>
</evidence>
<feature type="compositionally biased region" description="Basic and acidic residues" evidence="1">
    <location>
        <begin position="85"/>
        <end position="101"/>
    </location>
</feature>
<proteinExistence type="predicted"/>